<dbReference type="GO" id="GO:0030896">
    <property type="term" value="C:checkpoint clamp complex"/>
    <property type="evidence" value="ECO:0007669"/>
    <property type="project" value="InterPro"/>
</dbReference>
<dbReference type="Gene3D" id="3.70.10.10">
    <property type="match status" value="1"/>
</dbReference>
<dbReference type="SUPFAM" id="SSF55979">
    <property type="entry name" value="DNA clamp"/>
    <property type="match status" value="1"/>
</dbReference>
<dbReference type="GO" id="GO:0071479">
    <property type="term" value="P:cellular response to ionizing radiation"/>
    <property type="evidence" value="ECO:0007669"/>
    <property type="project" value="TreeGrafter"/>
</dbReference>
<name>A0A914Z9J3_9BILA</name>
<dbReference type="WBParaSite" id="PSU_v2.g9343.t1">
    <property type="protein sequence ID" value="PSU_v2.g9343.t1"/>
    <property type="gene ID" value="PSU_v2.g9343"/>
</dbReference>
<sequence>MTQESECQRFHGSPNETQTQTIPAHYVFNEKVEIFADTVKFIAKFSDSLMVEFGDGSLYIEALTATKSAQANALFEGNSIAEWSYGDLGTIVDKRIQLSTKQFVGALRSVTKHDTLYFKIKGVSCNRVAIEYTNNRDVVRQFELQARDVSLTYNKLKCPRHQYSNKIVCSTKFFKVLFAQLNETDEMCLQFYPDHSVITKFINETNADNVATLHSTQSRDSYELYEIAVPMSLVLSVRELKVALKLINVHSFLVHIFFGLGGKPLLVTFDDENKDEKCKALISIAEVHELTEEDEYEPIQNNSMSIAEVRDVNDQNDQGRLVERNFNSNDEIREINGENDHAELVERSFNSYDEMREINDKDEYEIVKRNSTSPYAAALRLLGIEDQISDPEAEDVLETYNLPATDPSEDLYILSQMPER</sequence>
<protein>
    <submittedName>
        <fullName evidence="2">Cell cycle checkpoint control protein RAD9A</fullName>
    </submittedName>
</protein>
<keyword evidence="1" id="KW-1185">Reference proteome</keyword>
<dbReference type="GO" id="GO:0000076">
    <property type="term" value="P:DNA replication checkpoint signaling"/>
    <property type="evidence" value="ECO:0007669"/>
    <property type="project" value="TreeGrafter"/>
</dbReference>
<dbReference type="PANTHER" id="PTHR15237">
    <property type="entry name" value="DNA REPAIR PROTEIN RAD9"/>
    <property type="match status" value="1"/>
</dbReference>
<dbReference type="PANTHER" id="PTHR15237:SF0">
    <property type="entry name" value="CELL CYCLE CHECKPOINT CONTROL PROTEIN"/>
    <property type="match status" value="1"/>
</dbReference>
<evidence type="ECO:0000313" key="2">
    <source>
        <dbReference type="WBParaSite" id="PSU_v2.g9343.t1"/>
    </source>
</evidence>
<dbReference type="GO" id="GO:0031573">
    <property type="term" value="P:mitotic intra-S DNA damage checkpoint signaling"/>
    <property type="evidence" value="ECO:0007669"/>
    <property type="project" value="TreeGrafter"/>
</dbReference>
<evidence type="ECO:0000313" key="1">
    <source>
        <dbReference type="Proteomes" id="UP000887577"/>
    </source>
</evidence>
<proteinExistence type="predicted"/>
<dbReference type="GO" id="GO:0006281">
    <property type="term" value="P:DNA repair"/>
    <property type="evidence" value="ECO:0007669"/>
    <property type="project" value="TreeGrafter"/>
</dbReference>
<dbReference type="Proteomes" id="UP000887577">
    <property type="component" value="Unplaced"/>
</dbReference>
<organism evidence="1 2">
    <name type="scientific">Panagrolaimus superbus</name>
    <dbReference type="NCBI Taxonomy" id="310955"/>
    <lineage>
        <taxon>Eukaryota</taxon>
        <taxon>Metazoa</taxon>
        <taxon>Ecdysozoa</taxon>
        <taxon>Nematoda</taxon>
        <taxon>Chromadorea</taxon>
        <taxon>Rhabditida</taxon>
        <taxon>Tylenchina</taxon>
        <taxon>Panagrolaimomorpha</taxon>
        <taxon>Panagrolaimoidea</taxon>
        <taxon>Panagrolaimidae</taxon>
        <taxon>Panagrolaimus</taxon>
    </lineage>
</organism>
<accession>A0A914Z9J3</accession>
<dbReference type="Pfam" id="PF04139">
    <property type="entry name" value="Rad9"/>
    <property type="match status" value="1"/>
</dbReference>
<dbReference type="AlphaFoldDB" id="A0A914Z9J3"/>
<dbReference type="InterPro" id="IPR007268">
    <property type="entry name" value="Rad9/Ddc1"/>
</dbReference>
<reference evidence="2" key="1">
    <citation type="submission" date="2022-11" db="UniProtKB">
        <authorList>
            <consortium name="WormBaseParasite"/>
        </authorList>
    </citation>
    <scope>IDENTIFICATION</scope>
</reference>
<dbReference type="InterPro" id="IPR046938">
    <property type="entry name" value="DNA_clamp_sf"/>
</dbReference>